<protein>
    <submittedName>
        <fullName evidence="1">Iron-sulfur cluster biosynthesis transcriptional regulator SufR</fullName>
    </submittedName>
</protein>
<comment type="caution">
    <text evidence="1">The sequence shown here is derived from an EMBL/GenBank/DDBJ whole genome shotgun (WGS) entry which is preliminary data.</text>
</comment>
<dbReference type="Gene3D" id="1.10.10.10">
    <property type="entry name" value="Winged helix-like DNA-binding domain superfamily/Winged helix DNA-binding domain"/>
    <property type="match status" value="1"/>
</dbReference>
<dbReference type="Proteomes" id="UP000243002">
    <property type="component" value="Unassembled WGS sequence"/>
</dbReference>
<dbReference type="PANTHER" id="PTHR38600:SF2">
    <property type="entry name" value="SLL0088 PROTEIN"/>
    <property type="match status" value="1"/>
</dbReference>
<name>A0A2P7MTS7_9CYAN</name>
<proteinExistence type="predicted"/>
<dbReference type="InterPro" id="IPR036390">
    <property type="entry name" value="WH_DNA-bd_sf"/>
</dbReference>
<dbReference type="RefSeq" id="WP_106632628.1">
    <property type="nucleotide sequence ID" value="NZ_PXXO01000011.1"/>
</dbReference>
<accession>A0A2P7MTS7</accession>
<dbReference type="OrthoDB" id="9779950at2"/>
<dbReference type="NCBIfam" id="TIGR02702">
    <property type="entry name" value="SufR_cyano"/>
    <property type="match status" value="1"/>
</dbReference>
<dbReference type="SUPFAM" id="SSF46785">
    <property type="entry name" value="Winged helix' DNA-binding domain"/>
    <property type="match status" value="1"/>
</dbReference>
<dbReference type="CDD" id="cd00090">
    <property type="entry name" value="HTH_ARSR"/>
    <property type="match status" value="1"/>
</dbReference>
<dbReference type="AlphaFoldDB" id="A0A2P7MTS7"/>
<dbReference type="PANTHER" id="PTHR38600">
    <property type="entry name" value="TRANSCRIPTIONAL REGULATORY PROTEIN"/>
    <property type="match status" value="1"/>
</dbReference>
<reference evidence="1 2" key="1">
    <citation type="journal article" date="2018" name="Environ. Microbiol.">
        <title>Ecological and genomic features of two widespread freshwater picocyanobacteria.</title>
        <authorList>
            <person name="Cabello-Yeves P.J."/>
            <person name="Picazo A."/>
            <person name="Camacho A."/>
            <person name="Callieri C."/>
            <person name="Rosselli R."/>
            <person name="Roda-Garcia J.J."/>
            <person name="Coutinho F.H."/>
            <person name="Rodriguez-Valera F."/>
        </authorList>
    </citation>
    <scope>NUCLEOTIDE SEQUENCE [LARGE SCALE GENOMIC DNA]</scope>
    <source>
        <strain evidence="1 2">Tous</strain>
    </source>
</reference>
<dbReference type="InterPro" id="IPR011991">
    <property type="entry name" value="ArsR-like_HTH"/>
</dbReference>
<dbReference type="EMBL" id="PXXO01000011">
    <property type="protein sequence ID" value="PSJ04597.1"/>
    <property type="molecule type" value="Genomic_DNA"/>
</dbReference>
<dbReference type="InterPro" id="IPR014075">
    <property type="entry name" value="SUF_FeS_clus_asmb_SufR_cyano"/>
</dbReference>
<dbReference type="Pfam" id="PF12840">
    <property type="entry name" value="HTH_20"/>
    <property type="match status" value="1"/>
</dbReference>
<evidence type="ECO:0000313" key="1">
    <source>
        <dbReference type="EMBL" id="PSJ04597.1"/>
    </source>
</evidence>
<keyword evidence="2" id="KW-1185">Reference proteome</keyword>
<sequence>MHQHADPASTRDTVLTLLVRHGEATASALATHLAMSVQVVRRHLRGLEDDGLVEASPSAEGPGRPSNYWRLTAKGQGQFPDGSDHFALGLLQSLASNLPPETLQGLLEQQAIQQADAYRHRIGAGSLQERLEQLVDLRRQEGYLAECSQDAGNPQAWMLSEFHCSVMRIAEQFPCICDQELQLIRHTFPDCQVDRVQWRLEKGHSCGFRLTPCRED</sequence>
<evidence type="ECO:0000313" key="2">
    <source>
        <dbReference type="Proteomes" id="UP000243002"/>
    </source>
</evidence>
<gene>
    <name evidence="1" type="primary">sufR</name>
    <name evidence="1" type="ORF">C7K55_09990</name>
</gene>
<dbReference type="InterPro" id="IPR036388">
    <property type="entry name" value="WH-like_DNA-bd_sf"/>
</dbReference>
<organism evidence="1 2">
    <name type="scientific">Cyanobium usitatum str. Tous</name>
    <dbReference type="NCBI Taxonomy" id="2116684"/>
    <lineage>
        <taxon>Bacteria</taxon>
        <taxon>Bacillati</taxon>
        <taxon>Cyanobacteriota</taxon>
        <taxon>Cyanophyceae</taxon>
        <taxon>Synechococcales</taxon>
        <taxon>Prochlorococcaceae</taxon>
        <taxon>Cyanobium</taxon>
    </lineage>
</organism>